<dbReference type="Pfam" id="PF07007">
    <property type="entry name" value="LprI"/>
    <property type="match status" value="1"/>
</dbReference>
<dbReference type="InterPro" id="IPR009739">
    <property type="entry name" value="LprI-like_N"/>
</dbReference>
<evidence type="ECO:0000313" key="8">
    <source>
        <dbReference type="Proteomes" id="UP000284767"/>
    </source>
</evidence>
<reference evidence="6" key="6">
    <citation type="submission" date="2023-06" db="EMBL/GenBank/DDBJ databases">
        <authorList>
            <consortium name="Clinical and Environmental Microbiology Branch: Whole genome sequencing antimicrobial resistance pathogens in the healthcare setting"/>
        </authorList>
    </citation>
    <scope>NUCLEOTIDE SEQUENCE</scope>
    <source>
        <strain evidence="6">2021CK-01020</strain>
    </source>
</reference>
<evidence type="ECO:0000256" key="1">
    <source>
        <dbReference type="SAM" id="SignalP"/>
    </source>
</evidence>
<reference evidence="6" key="7">
    <citation type="submission" date="2023-10" db="EMBL/GenBank/DDBJ databases">
        <title>Pathogen: clinical or host-associated sample.</title>
        <authorList>
            <person name="Hergert J."/>
            <person name="Casey R."/>
            <person name="Wagner J."/>
            <person name="Young E.L."/>
            <person name="Oakeson K.F."/>
        </authorList>
    </citation>
    <scope>NUCLEOTIDE SEQUENCE</scope>
    <source>
        <strain evidence="6">2021CK-01020</strain>
    </source>
</reference>
<dbReference type="EMBL" id="WOAD01000010">
    <property type="protein sequence ID" value="MUI36242.1"/>
    <property type="molecule type" value="Genomic_DNA"/>
</dbReference>
<dbReference type="RefSeq" id="WP_003091225.1">
    <property type="nucleotide sequence ID" value="NZ_AP014622.1"/>
</dbReference>
<keyword evidence="1" id="KW-0732">Signal</keyword>
<dbReference type="EMBL" id="CVVU01000208">
    <property type="protein sequence ID" value="CRP14263.1"/>
    <property type="molecule type" value="Genomic_DNA"/>
</dbReference>
<evidence type="ECO:0000259" key="2">
    <source>
        <dbReference type="Pfam" id="PF07007"/>
    </source>
</evidence>
<proteinExistence type="predicted"/>
<evidence type="ECO:0000313" key="9">
    <source>
        <dbReference type="Proteomes" id="UP000433532"/>
    </source>
</evidence>
<gene>
    <name evidence="4" type="ORF">GNQ48_14615</name>
    <name evidence="5" type="ORF">IPC1295_02970</name>
    <name evidence="6" type="ORF">L4V69_13380</name>
    <name evidence="3" type="ORF">PAERUG_P19_London_7_VIM_2_05_10_03565</name>
</gene>
<reference evidence="7" key="2">
    <citation type="submission" date="2015-06" db="EMBL/GenBank/DDBJ databases">
        <authorList>
            <person name="Radhakrishnan Rajesh"/>
            <person name="Underwood Anthony"/>
            <person name="Al-Shahib Ali"/>
        </authorList>
    </citation>
    <scope>NUCLEOTIDE SEQUENCE [LARGE SCALE GENOMIC DNA]</scope>
    <source>
        <strain evidence="7">P19_London_7_VIM_2_05_10</strain>
    </source>
</reference>
<reference evidence="5 8" key="3">
    <citation type="submission" date="2017-08" db="EMBL/GenBank/DDBJ databases">
        <authorList>
            <person name="Feschi L."/>
            <person name="Jeukens J."/>
            <person name="Emond-Rheault J.-G."/>
            <person name="Kukavica-Ibrulj I."/>
            <person name="Boyle B."/>
            <person name="Levesque R.C."/>
        </authorList>
    </citation>
    <scope>NUCLEOTIDE SEQUENCE [LARGE SCALE GENOMIC DNA]</scope>
    <source>
        <strain evidence="5 8">PA-W36</strain>
    </source>
</reference>
<dbReference type="EMBL" id="CP136986">
    <property type="protein sequence ID" value="WOS80101.1"/>
    <property type="molecule type" value="Genomic_DNA"/>
</dbReference>
<dbReference type="Proteomes" id="UP000045039">
    <property type="component" value="Unassembled WGS sequence"/>
</dbReference>
<evidence type="ECO:0000313" key="6">
    <source>
        <dbReference type="EMBL" id="WOS80101.1"/>
    </source>
</evidence>
<name>A0A071KYB5_PSEAI</name>
<feature type="domain" description="Lysozyme inhibitor LprI-like N-terminal" evidence="2">
    <location>
        <begin position="37"/>
        <end position="111"/>
    </location>
</feature>
<dbReference type="Proteomes" id="UP000284767">
    <property type="component" value="Unassembled WGS sequence"/>
</dbReference>
<dbReference type="KEGG" id="paeb:NCGM1900_3282"/>
<dbReference type="PANTHER" id="PTHR39176">
    <property type="entry name" value="PERIPLASMIC PROTEIN-RELATED"/>
    <property type="match status" value="1"/>
</dbReference>
<dbReference type="AlphaFoldDB" id="A0A071KYB5"/>
<feature type="signal peptide" evidence="1">
    <location>
        <begin position="1"/>
        <end position="23"/>
    </location>
</feature>
<reference evidence="5 8" key="4">
    <citation type="submission" date="2019-01" db="EMBL/GenBank/DDBJ databases">
        <title>The Pseudomonas aeruginosa pan-genome provides new insights on its population structure, horizontal gene transfer and pathogenicity.</title>
        <authorList>
            <person name="Freschi L."/>
            <person name="Vincent A.T."/>
            <person name="Jeukens J."/>
            <person name="Emond-Rheault J.-G."/>
            <person name="Kukavica-Ibrulj I."/>
            <person name="Dupont M.-J."/>
            <person name="Charette S.J."/>
            <person name="Boyle B."/>
            <person name="Levesque R.C."/>
        </authorList>
    </citation>
    <scope>NUCLEOTIDE SEQUENCE [LARGE SCALE GENOMIC DNA]</scope>
    <source>
        <strain evidence="5 8">PA-W36</strain>
    </source>
</reference>
<reference evidence="4 9" key="5">
    <citation type="submission" date="2019-11" db="EMBL/GenBank/DDBJ databases">
        <title>Genomes of ocular Pseudomonas aeruginosa isolates.</title>
        <authorList>
            <person name="Khan M."/>
            <person name="Rice S.A."/>
            <person name="Willcox M.D.P."/>
            <person name="Stapleton F."/>
        </authorList>
    </citation>
    <scope>NUCLEOTIDE SEQUENCE [LARGE SCALE GENOMIC DNA]</scope>
    <source>
        <strain evidence="4 9">PA221</strain>
    </source>
</reference>
<dbReference type="Proteomes" id="UP000433532">
    <property type="component" value="Unassembled WGS sequence"/>
</dbReference>
<evidence type="ECO:0000313" key="7">
    <source>
        <dbReference type="Proteomes" id="UP000045039"/>
    </source>
</evidence>
<organism evidence="4 9">
    <name type="scientific">Pseudomonas aeruginosa</name>
    <dbReference type="NCBI Taxonomy" id="287"/>
    <lineage>
        <taxon>Bacteria</taxon>
        <taxon>Pseudomonadati</taxon>
        <taxon>Pseudomonadota</taxon>
        <taxon>Gammaproteobacteria</taxon>
        <taxon>Pseudomonadales</taxon>
        <taxon>Pseudomonadaceae</taxon>
        <taxon>Pseudomonas</taxon>
    </lineage>
</organism>
<dbReference type="PANTHER" id="PTHR39176:SF1">
    <property type="entry name" value="PERIPLASMIC PROTEIN"/>
    <property type="match status" value="1"/>
</dbReference>
<accession>A0A071KYB5</accession>
<dbReference type="Gene3D" id="1.20.1270.180">
    <property type="match status" value="1"/>
</dbReference>
<dbReference type="EMBL" id="NSNE01000001">
    <property type="protein sequence ID" value="RPM23482.1"/>
    <property type="molecule type" value="Genomic_DNA"/>
</dbReference>
<evidence type="ECO:0000313" key="4">
    <source>
        <dbReference type="EMBL" id="MUI36242.1"/>
    </source>
</evidence>
<evidence type="ECO:0000313" key="5">
    <source>
        <dbReference type="EMBL" id="RPM23482.1"/>
    </source>
</evidence>
<evidence type="ECO:0000313" key="3">
    <source>
        <dbReference type="EMBL" id="CRP14263.1"/>
    </source>
</evidence>
<feature type="chain" id="PRO_5015027810" evidence="1">
    <location>
        <begin position="24"/>
        <end position="128"/>
    </location>
</feature>
<dbReference type="Proteomes" id="UP001297540">
    <property type="component" value="Chromosome"/>
</dbReference>
<protein>
    <submittedName>
        <fullName evidence="4">DUF1311 domain-containing protein</fullName>
    </submittedName>
    <submittedName>
        <fullName evidence="6">Lysozyme inhibitor LprI family protein</fullName>
    </submittedName>
</protein>
<reference evidence="3" key="1">
    <citation type="submission" date="2015-06" db="EMBL/GenBank/DDBJ databases">
        <authorList>
            <person name="Radhakrishnan R."/>
            <person name="Underwood A."/>
            <person name="Al-Shahib A."/>
        </authorList>
    </citation>
    <scope>NUCLEOTIDE SEQUENCE</scope>
    <source>
        <strain evidence="3">P19_London_7_VIM_2_05_10</strain>
    </source>
</reference>
<sequence>MNKPLATALLAASSLLLADGALAADACGTPRNAFDSVYCRSGEFSQADRELNQQFGTLRKHLNDGQKALLKKSQIAWIKERDAACSESKDNGYFVNLDCATEKTRQRLDFLRERERECLSTGCVDAKL</sequence>